<gene>
    <name evidence="1" type="ORF">GCM10007383_30130</name>
</gene>
<organism evidence="1 2">
    <name type="scientific">Arenibacter certesii</name>
    <dbReference type="NCBI Taxonomy" id="228955"/>
    <lineage>
        <taxon>Bacteria</taxon>
        <taxon>Pseudomonadati</taxon>
        <taxon>Bacteroidota</taxon>
        <taxon>Flavobacteriia</taxon>
        <taxon>Flavobacteriales</taxon>
        <taxon>Flavobacteriaceae</taxon>
        <taxon>Arenibacter</taxon>
    </lineage>
</organism>
<comment type="caution">
    <text evidence="1">The sequence shown here is derived from an EMBL/GenBank/DDBJ whole genome shotgun (WGS) entry which is preliminary data.</text>
</comment>
<evidence type="ECO:0000313" key="1">
    <source>
        <dbReference type="EMBL" id="GGW43566.1"/>
    </source>
</evidence>
<dbReference type="Proteomes" id="UP000634668">
    <property type="component" value="Unassembled WGS sequence"/>
</dbReference>
<reference evidence="1" key="1">
    <citation type="journal article" date="2014" name="Int. J. Syst. Evol. Microbiol.">
        <title>Complete genome sequence of Corynebacterium casei LMG S-19264T (=DSM 44701T), isolated from a smear-ripened cheese.</title>
        <authorList>
            <consortium name="US DOE Joint Genome Institute (JGI-PGF)"/>
            <person name="Walter F."/>
            <person name="Albersmeier A."/>
            <person name="Kalinowski J."/>
            <person name="Ruckert C."/>
        </authorList>
    </citation>
    <scope>NUCLEOTIDE SEQUENCE</scope>
    <source>
        <strain evidence="1">KCTC 12113</strain>
    </source>
</reference>
<name>A0A918J476_9FLAO</name>
<sequence length="74" mass="8395">MKRNIGIIKYLEYLMLSFKFMALTNGITVRLSDLWSILANNSSDLFLFSARSIKLYNLSSISLKCLPINSDACL</sequence>
<accession>A0A918J476</accession>
<proteinExistence type="predicted"/>
<reference evidence="1" key="2">
    <citation type="submission" date="2020-09" db="EMBL/GenBank/DDBJ databases">
        <authorList>
            <person name="Sun Q."/>
            <person name="Kim S."/>
        </authorList>
    </citation>
    <scope>NUCLEOTIDE SEQUENCE</scope>
    <source>
        <strain evidence="1">KCTC 12113</strain>
    </source>
</reference>
<dbReference type="AlphaFoldDB" id="A0A918J476"/>
<keyword evidence="2" id="KW-1185">Reference proteome</keyword>
<evidence type="ECO:0000313" key="2">
    <source>
        <dbReference type="Proteomes" id="UP000634668"/>
    </source>
</evidence>
<protein>
    <submittedName>
        <fullName evidence="1">Uncharacterized protein</fullName>
    </submittedName>
</protein>
<dbReference type="EMBL" id="BMWP01000024">
    <property type="protein sequence ID" value="GGW43566.1"/>
    <property type="molecule type" value="Genomic_DNA"/>
</dbReference>